<dbReference type="SUPFAM" id="SSF57196">
    <property type="entry name" value="EGF/Laminin"/>
    <property type="match status" value="1"/>
</dbReference>
<proteinExistence type="predicted"/>
<feature type="domain" description="EGF-like" evidence="14">
    <location>
        <begin position="592"/>
        <end position="607"/>
    </location>
</feature>
<dbReference type="PANTHER" id="PTHR46513">
    <property type="entry name" value="VITELLOGENIN RECEPTOR-LIKE PROTEIN-RELATED-RELATED"/>
    <property type="match status" value="1"/>
</dbReference>
<feature type="repeat" description="LDL-receptor class B" evidence="11">
    <location>
        <begin position="473"/>
        <end position="515"/>
    </location>
</feature>
<dbReference type="FunFam" id="2.120.10.30:FF:000241">
    <property type="entry name" value="Low-density lipoprotein receptor-related protein 6"/>
    <property type="match status" value="2"/>
</dbReference>
<dbReference type="Proteomes" id="UP000326759">
    <property type="component" value="Unassembled WGS sequence"/>
</dbReference>
<feature type="non-terminal residue" evidence="15">
    <location>
        <position position="1"/>
    </location>
</feature>
<evidence type="ECO:0000256" key="9">
    <source>
        <dbReference type="ARBA" id="ARBA00023180"/>
    </source>
</evidence>
<gene>
    <name evidence="15" type="primary">Lrp6</name>
    <name evidence="15" type="ORF">Anas_10175</name>
</gene>
<feature type="repeat" description="LDL-receptor class B" evidence="11">
    <location>
        <begin position="429"/>
        <end position="472"/>
    </location>
</feature>
<dbReference type="EMBL" id="SEYY01004912">
    <property type="protein sequence ID" value="KAB7503561.1"/>
    <property type="molecule type" value="Genomic_DNA"/>
</dbReference>
<evidence type="ECO:0000256" key="11">
    <source>
        <dbReference type="PROSITE-ProRule" id="PRU00461"/>
    </source>
</evidence>
<keyword evidence="3" id="KW-0254">Endocytosis</keyword>
<evidence type="ECO:0000256" key="5">
    <source>
        <dbReference type="ARBA" id="ARBA00022737"/>
    </source>
</evidence>
<evidence type="ECO:0000256" key="13">
    <source>
        <dbReference type="SAM" id="Phobius"/>
    </source>
</evidence>
<dbReference type="InterPro" id="IPR002172">
    <property type="entry name" value="LDrepeatLR_classA_rpt"/>
</dbReference>
<evidence type="ECO:0000256" key="2">
    <source>
        <dbReference type="ARBA" id="ARBA00022536"/>
    </source>
</evidence>
<keyword evidence="7 10" id="KW-1015">Disulfide bond</keyword>
<dbReference type="InterPro" id="IPR011042">
    <property type="entry name" value="6-blade_b-propeller_TolB-like"/>
</dbReference>
<evidence type="ECO:0000256" key="3">
    <source>
        <dbReference type="ARBA" id="ARBA00022583"/>
    </source>
</evidence>
<dbReference type="InterPro" id="IPR000033">
    <property type="entry name" value="LDLR_classB_rpt"/>
</dbReference>
<dbReference type="GO" id="GO:0006897">
    <property type="term" value="P:endocytosis"/>
    <property type="evidence" value="ECO:0007669"/>
    <property type="project" value="UniProtKB-KW"/>
</dbReference>
<dbReference type="FunFam" id="2.120.10.30:FF:000132">
    <property type="entry name" value="Uncharacterized protein"/>
    <property type="match status" value="1"/>
</dbReference>
<keyword evidence="13" id="KW-0812">Transmembrane</keyword>
<evidence type="ECO:0000259" key="14">
    <source>
        <dbReference type="PROSITE" id="PS01186"/>
    </source>
</evidence>
<feature type="repeat" description="LDL-receptor class B" evidence="11">
    <location>
        <begin position="917"/>
        <end position="959"/>
    </location>
</feature>
<keyword evidence="15" id="KW-0449">Lipoprotein</keyword>
<dbReference type="InterPro" id="IPR036055">
    <property type="entry name" value="LDL_receptor-like_sf"/>
</dbReference>
<dbReference type="Gene3D" id="4.10.400.10">
    <property type="entry name" value="Low-density Lipoprotein Receptor"/>
    <property type="match status" value="2"/>
</dbReference>
<reference evidence="15 16" key="1">
    <citation type="journal article" date="2019" name="PLoS Biol.">
        <title>Sex chromosomes control vertical transmission of feminizing Wolbachia symbionts in an isopod.</title>
        <authorList>
            <person name="Becking T."/>
            <person name="Chebbi M.A."/>
            <person name="Giraud I."/>
            <person name="Moumen B."/>
            <person name="Laverre T."/>
            <person name="Caubet Y."/>
            <person name="Peccoud J."/>
            <person name="Gilbert C."/>
            <person name="Cordaux R."/>
        </authorList>
    </citation>
    <scope>NUCLEOTIDE SEQUENCE [LARGE SCALE GENOMIC DNA]</scope>
    <source>
        <strain evidence="15">ANa2</strain>
        <tissue evidence="15">Whole body excluding digestive tract and cuticle</tissue>
    </source>
</reference>
<feature type="region of interest" description="Disordered" evidence="12">
    <location>
        <begin position="1556"/>
        <end position="1620"/>
    </location>
</feature>
<evidence type="ECO:0000256" key="10">
    <source>
        <dbReference type="PROSITE-ProRule" id="PRU00124"/>
    </source>
</evidence>
<comment type="subcellular location">
    <subcellularLocation>
        <location evidence="1">Membrane</location>
        <topology evidence="1">Single-pass membrane protein</topology>
    </subcellularLocation>
</comment>
<dbReference type="InterPro" id="IPR000742">
    <property type="entry name" value="EGF"/>
</dbReference>
<feature type="repeat" description="LDL-receptor class B" evidence="11">
    <location>
        <begin position="115"/>
        <end position="160"/>
    </location>
</feature>
<feature type="repeat" description="LDL-receptor class B" evidence="11">
    <location>
        <begin position="161"/>
        <end position="202"/>
    </location>
</feature>
<keyword evidence="9" id="KW-0325">Glycoprotein</keyword>
<accession>A0A5N5TAE9</accession>
<keyword evidence="16" id="KW-1185">Reference proteome</keyword>
<dbReference type="SMART" id="SM00192">
    <property type="entry name" value="LDLa"/>
    <property type="match status" value="2"/>
</dbReference>
<dbReference type="PROSITE" id="PS51120">
    <property type="entry name" value="LDLRB"/>
    <property type="match status" value="9"/>
</dbReference>
<name>A0A5N5TAE9_9CRUS</name>
<evidence type="ECO:0000256" key="4">
    <source>
        <dbReference type="ARBA" id="ARBA00022729"/>
    </source>
</evidence>
<feature type="compositionally biased region" description="Pro residues" evidence="12">
    <location>
        <begin position="1571"/>
        <end position="1598"/>
    </location>
</feature>
<feature type="repeat" description="LDL-receptor class B" evidence="11">
    <location>
        <begin position="1048"/>
        <end position="1090"/>
    </location>
</feature>
<feature type="repeat" description="LDL-receptor class B" evidence="11">
    <location>
        <begin position="696"/>
        <end position="737"/>
    </location>
</feature>
<evidence type="ECO:0000313" key="15">
    <source>
        <dbReference type="EMBL" id="KAB7503561.1"/>
    </source>
</evidence>
<evidence type="ECO:0000256" key="6">
    <source>
        <dbReference type="ARBA" id="ARBA00023136"/>
    </source>
</evidence>
<dbReference type="Pfam" id="PF00057">
    <property type="entry name" value="Ldl_recept_a"/>
    <property type="match status" value="1"/>
</dbReference>
<keyword evidence="13" id="KW-1133">Transmembrane helix</keyword>
<dbReference type="GO" id="GO:0016020">
    <property type="term" value="C:membrane"/>
    <property type="evidence" value="ECO:0007669"/>
    <property type="project" value="UniProtKB-SubCell"/>
</dbReference>
<keyword evidence="2" id="KW-0245">EGF-like domain</keyword>
<keyword evidence="4" id="KW-0732">Signal</keyword>
<evidence type="ECO:0000313" key="16">
    <source>
        <dbReference type="Proteomes" id="UP000326759"/>
    </source>
</evidence>
<dbReference type="Pfam" id="PF00058">
    <property type="entry name" value="Ldl_recept_b"/>
    <property type="match status" value="6"/>
</dbReference>
<dbReference type="SUPFAM" id="SSF63825">
    <property type="entry name" value="YWTD domain"/>
    <property type="match status" value="4"/>
</dbReference>
<protein>
    <submittedName>
        <fullName evidence="15">Low-density lipoprotein receptor-related protein 6</fullName>
    </submittedName>
</protein>
<organism evidence="15 16">
    <name type="scientific">Armadillidium nasatum</name>
    <dbReference type="NCBI Taxonomy" id="96803"/>
    <lineage>
        <taxon>Eukaryota</taxon>
        <taxon>Metazoa</taxon>
        <taxon>Ecdysozoa</taxon>
        <taxon>Arthropoda</taxon>
        <taxon>Crustacea</taxon>
        <taxon>Multicrustacea</taxon>
        <taxon>Malacostraca</taxon>
        <taxon>Eumalacostraca</taxon>
        <taxon>Peracarida</taxon>
        <taxon>Isopoda</taxon>
        <taxon>Oniscidea</taxon>
        <taxon>Crinocheta</taxon>
        <taxon>Armadillidiidae</taxon>
        <taxon>Armadillidium</taxon>
    </lineage>
</organism>
<dbReference type="Gene3D" id="2.120.10.30">
    <property type="entry name" value="TolB, C-terminal domain"/>
    <property type="match status" value="4"/>
</dbReference>
<dbReference type="SMART" id="SM00135">
    <property type="entry name" value="LY"/>
    <property type="match status" value="18"/>
</dbReference>
<dbReference type="Pfam" id="PF14670">
    <property type="entry name" value="FXa_inhibition"/>
    <property type="match status" value="1"/>
</dbReference>
<dbReference type="PRINTS" id="PR00261">
    <property type="entry name" value="LDLRECEPTOR"/>
</dbReference>
<keyword evidence="8 15" id="KW-0675">Receptor</keyword>
<dbReference type="PANTHER" id="PTHR46513:SF44">
    <property type="entry name" value="LDL RECEPTOR RELATED PROTEIN 4"/>
    <property type="match status" value="1"/>
</dbReference>
<feature type="transmembrane region" description="Helical" evidence="13">
    <location>
        <begin position="1377"/>
        <end position="1398"/>
    </location>
</feature>
<dbReference type="SUPFAM" id="SSF57424">
    <property type="entry name" value="LDL receptor-like module"/>
    <property type="match status" value="1"/>
</dbReference>
<dbReference type="OrthoDB" id="72419at2759"/>
<evidence type="ECO:0000256" key="12">
    <source>
        <dbReference type="SAM" id="MobiDB-lite"/>
    </source>
</evidence>
<evidence type="ECO:0000256" key="8">
    <source>
        <dbReference type="ARBA" id="ARBA00023170"/>
    </source>
</evidence>
<feature type="disulfide bond" evidence="10">
    <location>
        <begin position="1313"/>
        <end position="1328"/>
    </location>
</feature>
<dbReference type="CDD" id="cd00112">
    <property type="entry name" value="LDLa"/>
    <property type="match status" value="2"/>
</dbReference>
<evidence type="ECO:0000256" key="7">
    <source>
        <dbReference type="ARBA" id="ARBA00023157"/>
    </source>
</evidence>
<dbReference type="PROSITE" id="PS01186">
    <property type="entry name" value="EGF_2"/>
    <property type="match status" value="1"/>
</dbReference>
<comment type="caution">
    <text evidence="15">The sequence shown here is derived from an EMBL/GenBank/DDBJ whole genome shotgun (WGS) entry which is preliminary data.</text>
</comment>
<sequence length="1620" mass="182977">NLLINFLQDVNDAASVDYYFRKQEVCWTDIGNEFIKCVSLNGTNEKSKLQDIKIISRGITSPDGMAIDWLTEKIYWADSEAEKIEVAELYGPNRKVLYWKDLDQPRAIALVPSEGIMFWSDWGESPKLERAGMDGGQFSRKVIVDKDILWPNGLTVDYERRKIFWADGKRFSISAVDFDGSNRVEVVENLKHPFALTYFRQTLYWTDWRTEGIHYCHLNPQTQCEREKQLSLKLSPMYIHVYDQSRQAHSPTPCHHNNGGCSHLCLLAPAPRNFTCACPTGVNLIDKFNCDKGPNNMLLLARRSDIRRISLDTPDRTPVVLPVSNVQHAIAVDYDPVEGFFYWTDDEYKLLSNYAPHLSNDIGKIILKFIVSCNCTCDFFPQAFLIQRARLNGSDQEVLIHSDGLDSDGILLRGGLDEPRAIALYPEGGLMFWTDWGNHSKIERSFLDGSNRKTIVNTNLGWPNGVAIDHQEYKVYWVDARTQVIEVSELDGRNRRVILGENLPHVFGFSLLGDFLYWTDWQKRSIERVHKHNGNRVIFSETFREVLVDQLPDVMGLKALSVSNVIGQSPCTKNNGDCSHLCFNRPNYKYVCDCPLGYELSPNGRTCIIPSAFLLYGHKNDKIVRVSLETFALTTLPVPNVNQPISIDNDMNNRLYWCDATSNTIKRSFMNGTEPEIIVQFDLSSPKSVAVDWVVGNLYWTDSDSNRIEMSRLDGTFRRAILWNVTSPKSLYVDPVYGNLYWSEWRESDNQIMRANLDGSSFIPFIRNIGRTKDININFIEKRIYWLDLDGRKIESVDLDGRNRKVGRIAGYYENSLIWYDEKLESIIRNQKDSTKKEIIMNETEAITDLFIFQSIRPRTVKENPCLKSNAPPSFLLFSKKSSVTRLLSDVDQCPTFVLPIPNLRNVQAITFDPINNILLWIDSRAQIIRKANQNGARTGVLVKQDNMVPVDVVIDPSNELVYWSCASSDIINVTKLDGSHVGTVLEFKKNSKPRSLALHYKLGLLFYTNLATPPTIEKLPLSGLIPDVVIEGGLKSPTSIEVDSVDDILFWSDVNPSVIWAADLNGQNRRILIDTELLQPQSLAVHENYLYWLDAEQKVIERVNKFDGQEREKILSKAAHLTDIISIGPHLFQDGKKCSHMCFDHNVIENTFKYSFLMPLKSFITYGEDFRSGYEKASKQLYFCECPLGMVLSQNGYTCLPKSTCPSNQFTCLSAQNCIPMQWRSECLSRGVTLYLNRSCTVQDDAITNRVTKMYRYVASKNIYFDFKIYYRCDGLKECSDGSDELNCSPMVCDPSFFRCSSGECIENSLVCDRTPHCTDGSDEIECCPPGEALCKSTGLCVSCSSPKMCPESLGECPFPITHLPDGESGPSKAPYIVGAFASVIVLICVVVVAIVYRRRPTLIDEGETEAQALKEARSRQYRVVMSGGKVYTGVRGELGPHCLHNQHVRVVAGPELCPNVVNVIERTQVTGASSSSSSMTHYPRETMNPPPTPVVEPRNHCPEAHRCYSAHAVPPTNINSYRHYKTHNRPPPPTPCSTDICDDSDFYSSAVVSPQNSRCFSPPSTCYSSPPPTDYDSDPLPPPPTPTPLTSCPPSPSTDRSYFIRAPCPTPLSNSLSD</sequence>
<dbReference type="SMART" id="SM00181">
    <property type="entry name" value="EGF"/>
    <property type="match status" value="2"/>
</dbReference>
<feature type="repeat" description="LDL-receptor class B" evidence="11">
    <location>
        <begin position="72"/>
        <end position="114"/>
    </location>
</feature>
<keyword evidence="5" id="KW-0677">Repeat</keyword>
<feature type="disulfide bond" evidence="10">
    <location>
        <begin position="1294"/>
        <end position="1306"/>
    </location>
</feature>
<evidence type="ECO:0000256" key="1">
    <source>
        <dbReference type="ARBA" id="ARBA00004167"/>
    </source>
</evidence>
<feature type="region of interest" description="Disordered" evidence="12">
    <location>
        <begin position="1472"/>
        <end position="1497"/>
    </location>
</feature>
<feature type="disulfide bond" evidence="10">
    <location>
        <begin position="1301"/>
        <end position="1319"/>
    </location>
</feature>
<dbReference type="InterPro" id="IPR050778">
    <property type="entry name" value="Cueball_EGF_LRP_Nidogen"/>
</dbReference>
<dbReference type="PROSITE" id="PS50068">
    <property type="entry name" value="LDLRA_2"/>
    <property type="match status" value="1"/>
</dbReference>
<feature type="repeat" description="LDL-receptor class B" evidence="11">
    <location>
        <begin position="653"/>
        <end position="695"/>
    </location>
</feature>
<keyword evidence="6 13" id="KW-0472">Membrane</keyword>